<sequence>MRYRIGAWALTSWIVKIGKETPQHWGFARDDRFWDVREPGSFRKIEPGDNIFFWLSGSGFTSWVRATSSLYVIGAQSRPAHWIDVATGGYTHRFEFELVSEDVAHPATWGELQQAAGRNYAPPAPANPVAEPAAEAFLRARFGGHTDIAFTTVPVEYSPGDDMRDRAVRQITLRRGQARFRNSLLVAYGNTCAVTGSTVTSVLEAAHIDRYFGDHTNHVTNGLLLRSDIHTLFDLGVLTVSESRTVQLAPWLRDTEYADLHDQPLRVPSDPAGHPSAEALARHRQTCEWL</sequence>
<organism evidence="2 3">
    <name type="scientific">Rhodococcus tukisamuensis</name>
    <dbReference type="NCBI Taxonomy" id="168276"/>
    <lineage>
        <taxon>Bacteria</taxon>
        <taxon>Bacillati</taxon>
        <taxon>Actinomycetota</taxon>
        <taxon>Actinomycetes</taxon>
        <taxon>Mycobacteriales</taxon>
        <taxon>Nocardiaceae</taxon>
        <taxon>Rhodococcus</taxon>
    </lineage>
</organism>
<dbReference type="Pfam" id="PF13391">
    <property type="entry name" value="HNH_2"/>
    <property type="match status" value="1"/>
</dbReference>
<evidence type="ECO:0000259" key="1">
    <source>
        <dbReference type="Pfam" id="PF13391"/>
    </source>
</evidence>
<dbReference type="AlphaFoldDB" id="A0A1G7B5I9"/>
<keyword evidence="2" id="KW-0378">Hydrolase</keyword>
<proteinExistence type="predicted"/>
<dbReference type="GO" id="GO:0004519">
    <property type="term" value="F:endonuclease activity"/>
    <property type="evidence" value="ECO:0007669"/>
    <property type="project" value="UniProtKB-KW"/>
</dbReference>
<keyword evidence="3" id="KW-1185">Reference proteome</keyword>
<dbReference type="STRING" id="168276.SAMN05444580_11279"/>
<keyword evidence="2" id="KW-0255">Endonuclease</keyword>
<reference evidence="2 3" key="1">
    <citation type="submission" date="2016-10" db="EMBL/GenBank/DDBJ databases">
        <authorList>
            <person name="de Groot N.N."/>
        </authorList>
    </citation>
    <scope>NUCLEOTIDE SEQUENCE [LARGE SCALE GENOMIC DNA]</scope>
    <source>
        <strain evidence="2 3">JCM 11308</strain>
    </source>
</reference>
<dbReference type="Proteomes" id="UP000199417">
    <property type="component" value="Unassembled WGS sequence"/>
</dbReference>
<dbReference type="EMBL" id="FNAB01000012">
    <property type="protein sequence ID" value="SDE22117.1"/>
    <property type="molecule type" value="Genomic_DNA"/>
</dbReference>
<evidence type="ECO:0000313" key="2">
    <source>
        <dbReference type="EMBL" id="SDE22117.1"/>
    </source>
</evidence>
<keyword evidence="2" id="KW-0540">Nuclease</keyword>
<dbReference type="InterPro" id="IPR003615">
    <property type="entry name" value="HNH_nuc"/>
</dbReference>
<name>A0A1G7B5I9_9NOCA</name>
<protein>
    <submittedName>
        <fullName evidence="2">HNH endonuclease</fullName>
    </submittedName>
</protein>
<accession>A0A1G7B5I9</accession>
<evidence type="ECO:0000313" key="3">
    <source>
        <dbReference type="Proteomes" id="UP000199417"/>
    </source>
</evidence>
<feature type="domain" description="HNH nuclease" evidence="1">
    <location>
        <begin position="192"/>
        <end position="240"/>
    </location>
</feature>
<gene>
    <name evidence="2" type="ORF">SAMN05444580_11279</name>
</gene>